<dbReference type="Proteomes" id="UP000467840">
    <property type="component" value="Chromosome 5"/>
</dbReference>
<evidence type="ECO:0000313" key="5">
    <source>
        <dbReference type="EMBL" id="KAF2323839.1"/>
    </source>
</evidence>
<keyword evidence="6" id="KW-1185">Reference proteome</keyword>
<dbReference type="InterPro" id="IPR046347">
    <property type="entry name" value="bZIP_sf"/>
</dbReference>
<dbReference type="PANTHER" id="PTHR22952">
    <property type="entry name" value="CAMP-RESPONSE ELEMENT BINDING PROTEIN-RELATED"/>
    <property type="match status" value="1"/>
</dbReference>
<evidence type="ECO:0000256" key="2">
    <source>
        <dbReference type="ARBA" id="ARBA00023125"/>
    </source>
</evidence>
<dbReference type="SMART" id="SM00338">
    <property type="entry name" value="BRLZ"/>
    <property type="match status" value="1"/>
</dbReference>
<accession>A0A6A6NFB1</accession>
<dbReference type="SUPFAM" id="SSF57959">
    <property type="entry name" value="Leucine zipper domain"/>
    <property type="match status" value="1"/>
</dbReference>
<gene>
    <name evidence="5" type="ORF">GH714_000512</name>
</gene>
<dbReference type="InterPro" id="IPR004827">
    <property type="entry name" value="bZIP"/>
</dbReference>
<comment type="subcellular location">
    <subcellularLocation>
        <location evidence="1">Nucleus</location>
    </subcellularLocation>
</comment>
<dbReference type="GO" id="GO:0045893">
    <property type="term" value="P:positive regulation of DNA-templated transcription"/>
    <property type="evidence" value="ECO:0007669"/>
    <property type="project" value="InterPro"/>
</dbReference>
<dbReference type="GO" id="GO:0005634">
    <property type="term" value="C:nucleus"/>
    <property type="evidence" value="ECO:0007669"/>
    <property type="project" value="UniProtKB-SubCell"/>
</dbReference>
<proteinExistence type="predicted"/>
<dbReference type="PANTHER" id="PTHR22952:SF408">
    <property type="entry name" value="BZIP DOMAIN-CONTAINING PROTEIN"/>
    <property type="match status" value="1"/>
</dbReference>
<dbReference type="InterPro" id="IPR043452">
    <property type="entry name" value="BZIP46-like"/>
</dbReference>
<dbReference type="Pfam" id="PF07716">
    <property type="entry name" value="bZIP_2"/>
    <property type="match status" value="1"/>
</dbReference>
<reference evidence="5 6" key="1">
    <citation type="journal article" date="2020" name="Mol. Plant">
        <title>The Chromosome-Based Rubber Tree Genome Provides New Insights into Spurge Genome Evolution and Rubber Biosynthesis.</title>
        <authorList>
            <person name="Liu J."/>
            <person name="Shi C."/>
            <person name="Shi C.C."/>
            <person name="Li W."/>
            <person name="Zhang Q.J."/>
            <person name="Zhang Y."/>
            <person name="Li K."/>
            <person name="Lu H.F."/>
            <person name="Shi C."/>
            <person name="Zhu S.T."/>
            <person name="Xiao Z.Y."/>
            <person name="Nan H."/>
            <person name="Yue Y."/>
            <person name="Zhu X.G."/>
            <person name="Wu Y."/>
            <person name="Hong X.N."/>
            <person name="Fan G.Y."/>
            <person name="Tong Y."/>
            <person name="Zhang D."/>
            <person name="Mao C.L."/>
            <person name="Liu Y.L."/>
            <person name="Hao S.J."/>
            <person name="Liu W.Q."/>
            <person name="Lv M.Q."/>
            <person name="Zhang H.B."/>
            <person name="Liu Y."/>
            <person name="Hu-Tang G.R."/>
            <person name="Wang J.P."/>
            <person name="Wang J.H."/>
            <person name="Sun Y.H."/>
            <person name="Ni S.B."/>
            <person name="Chen W.B."/>
            <person name="Zhang X.C."/>
            <person name="Jiao Y.N."/>
            <person name="Eichler E.E."/>
            <person name="Li G.H."/>
            <person name="Liu X."/>
            <person name="Gao L.Z."/>
        </authorList>
    </citation>
    <scope>NUCLEOTIDE SEQUENCE [LARGE SCALE GENOMIC DNA]</scope>
    <source>
        <strain evidence="6">cv. GT1</strain>
        <tissue evidence="5">Leaf</tissue>
    </source>
</reference>
<dbReference type="GO" id="GO:0003677">
    <property type="term" value="F:DNA binding"/>
    <property type="evidence" value="ECO:0007669"/>
    <property type="project" value="UniProtKB-KW"/>
</dbReference>
<evidence type="ECO:0000313" key="6">
    <source>
        <dbReference type="Proteomes" id="UP000467840"/>
    </source>
</evidence>
<dbReference type="GO" id="GO:0003700">
    <property type="term" value="F:DNA-binding transcription factor activity"/>
    <property type="evidence" value="ECO:0007669"/>
    <property type="project" value="InterPro"/>
</dbReference>
<protein>
    <recommendedName>
        <fullName evidence="4">BZIP domain-containing protein</fullName>
    </recommendedName>
</protein>
<keyword evidence="2" id="KW-0238">DNA-binding</keyword>
<evidence type="ECO:0000256" key="3">
    <source>
        <dbReference type="ARBA" id="ARBA00023242"/>
    </source>
</evidence>
<comment type="caution">
    <text evidence="5">The sequence shown here is derived from an EMBL/GenBank/DDBJ whole genome shotgun (WGS) entry which is preliminary data.</text>
</comment>
<dbReference type="AlphaFoldDB" id="A0A6A6NFB1"/>
<organism evidence="5 6">
    <name type="scientific">Hevea brasiliensis</name>
    <name type="common">Para rubber tree</name>
    <name type="synonym">Siphonia brasiliensis</name>
    <dbReference type="NCBI Taxonomy" id="3981"/>
    <lineage>
        <taxon>Eukaryota</taxon>
        <taxon>Viridiplantae</taxon>
        <taxon>Streptophyta</taxon>
        <taxon>Embryophyta</taxon>
        <taxon>Tracheophyta</taxon>
        <taxon>Spermatophyta</taxon>
        <taxon>Magnoliopsida</taxon>
        <taxon>eudicotyledons</taxon>
        <taxon>Gunneridae</taxon>
        <taxon>Pentapetalae</taxon>
        <taxon>rosids</taxon>
        <taxon>fabids</taxon>
        <taxon>Malpighiales</taxon>
        <taxon>Euphorbiaceae</taxon>
        <taxon>Crotonoideae</taxon>
        <taxon>Micrandreae</taxon>
        <taxon>Hevea</taxon>
    </lineage>
</organism>
<evidence type="ECO:0000256" key="1">
    <source>
        <dbReference type="ARBA" id="ARBA00004123"/>
    </source>
</evidence>
<feature type="domain" description="BZIP" evidence="4">
    <location>
        <begin position="256"/>
        <end position="270"/>
    </location>
</feature>
<dbReference type="EMBL" id="JAAGAX010000001">
    <property type="protein sequence ID" value="KAF2323839.1"/>
    <property type="molecule type" value="Genomic_DNA"/>
</dbReference>
<evidence type="ECO:0000259" key="4">
    <source>
        <dbReference type="PROSITE" id="PS00036"/>
    </source>
</evidence>
<dbReference type="CDD" id="cd14707">
    <property type="entry name" value="bZIP_plant_BZIP46"/>
    <property type="match status" value="1"/>
</dbReference>
<sequence length="334" mass="37076">MVFNLTSLEIPLQDQRTESPSVPSSSIHIYNMFSPHLNIDEEPKASFPLTDLSLSTGVVVQRAQQCKILSNVGDKIQPKSISYTRNYQHPFESQESLIRFKKQRSLDGAALTIGTGSSSDQFKISGLDQTDERLRSAASFSAGSGVYGGEYARNEPTQVTNLFGACNASELRGIDKARNVPYHQFVDGLIMRNENGNRMSGYGGSEVNVVNKGSPYQQSVLCGGLNTSENSKRMSSYGRAGATFIHTSASEKIRHRMIKNRESAARSRARKQALEAQQQLENTALKKENDLLKRIVRESKILLMGFDALQFLLAIVRTKRMKLPKLSRSFSAPF</sequence>
<name>A0A6A6NFB1_HEVBR</name>
<keyword evidence="3" id="KW-0539">Nucleus</keyword>
<dbReference type="PROSITE" id="PS00036">
    <property type="entry name" value="BZIP_BASIC"/>
    <property type="match status" value="1"/>
</dbReference>